<dbReference type="InterPro" id="IPR036612">
    <property type="entry name" value="KH_dom_type_1_sf"/>
</dbReference>
<organism evidence="8 9">
    <name type="scientific">Owenia fusiformis</name>
    <name type="common">Polychaete worm</name>
    <dbReference type="NCBI Taxonomy" id="6347"/>
    <lineage>
        <taxon>Eukaryota</taxon>
        <taxon>Metazoa</taxon>
        <taxon>Spiralia</taxon>
        <taxon>Lophotrochozoa</taxon>
        <taxon>Annelida</taxon>
        <taxon>Polychaeta</taxon>
        <taxon>Sedentaria</taxon>
        <taxon>Canalipalpata</taxon>
        <taxon>Sabellida</taxon>
        <taxon>Oweniida</taxon>
        <taxon>Oweniidae</taxon>
        <taxon>Owenia</taxon>
    </lineage>
</organism>
<name>A0A8J1XYG6_OWEFU</name>
<protein>
    <recommendedName>
        <fullName evidence="2">polyribonucleotide nucleotidyltransferase</fullName>
        <ecNumber evidence="2">2.7.7.8</ecNumber>
    </recommendedName>
    <alternativeName>
        <fullName evidence="7">Polynucleotide phosphorylase 1</fullName>
    </alternativeName>
</protein>
<dbReference type="FunFam" id="2.40.50.140:FF:000113">
    <property type="entry name" value="polyribonucleotide nucleotidyltransferase 1, mitochondrial"/>
    <property type="match status" value="1"/>
</dbReference>
<dbReference type="InterPro" id="IPR036345">
    <property type="entry name" value="ExoRNase_PH_dom2_sf"/>
</dbReference>
<dbReference type="InterPro" id="IPR004087">
    <property type="entry name" value="KH_dom"/>
</dbReference>
<evidence type="ECO:0000256" key="7">
    <source>
        <dbReference type="ARBA" id="ARBA00031451"/>
    </source>
</evidence>
<gene>
    <name evidence="8" type="ORF">OFUS_LOCUS16457</name>
</gene>
<dbReference type="InterPro" id="IPR036456">
    <property type="entry name" value="PNPase_PH_RNA-bd_sf"/>
</dbReference>
<dbReference type="GO" id="GO:0005739">
    <property type="term" value="C:mitochondrion"/>
    <property type="evidence" value="ECO:0007669"/>
    <property type="project" value="TreeGrafter"/>
</dbReference>
<evidence type="ECO:0000256" key="3">
    <source>
        <dbReference type="ARBA" id="ARBA00022490"/>
    </source>
</evidence>
<evidence type="ECO:0000256" key="5">
    <source>
        <dbReference type="ARBA" id="ARBA00022695"/>
    </source>
</evidence>
<dbReference type="PIRSF" id="PIRSF005499">
    <property type="entry name" value="PNPase"/>
    <property type="match status" value="1"/>
</dbReference>
<comment type="similarity">
    <text evidence="1">Belongs to the polyribonucleotide nucleotidyltransferase family.</text>
</comment>
<evidence type="ECO:0000256" key="1">
    <source>
        <dbReference type="ARBA" id="ARBA00007404"/>
    </source>
</evidence>
<dbReference type="NCBIfam" id="TIGR03591">
    <property type="entry name" value="polynuc_phos"/>
    <property type="match status" value="1"/>
</dbReference>
<dbReference type="PROSITE" id="PS50084">
    <property type="entry name" value="KH_TYPE_1"/>
    <property type="match status" value="1"/>
</dbReference>
<dbReference type="Proteomes" id="UP000749559">
    <property type="component" value="Unassembled WGS sequence"/>
</dbReference>
<feature type="non-terminal residue" evidence="8">
    <location>
        <position position="805"/>
    </location>
</feature>
<dbReference type="InterPro" id="IPR003029">
    <property type="entry name" value="S1_domain"/>
</dbReference>
<comment type="caution">
    <text evidence="8">The sequence shown here is derived from an EMBL/GenBank/DDBJ whole genome shotgun (WGS) entry which is preliminary data.</text>
</comment>
<dbReference type="Gene3D" id="3.30.230.70">
    <property type="entry name" value="GHMP Kinase, N-terminal domain"/>
    <property type="match status" value="2"/>
</dbReference>
<dbReference type="InterPro" id="IPR015848">
    <property type="entry name" value="PNPase_PH_RNA-bd_bac/org-type"/>
</dbReference>
<dbReference type="InterPro" id="IPR020568">
    <property type="entry name" value="Ribosomal_Su5_D2-typ_SF"/>
</dbReference>
<dbReference type="SUPFAM" id="SSF54211">
    <property type="entry name" value="Ribosomal protein S5 domain 2-like"/>
    <property type="match status" value="2"/>
</dbReference>
<dbReference type="CDD" id="cd11364">
    <property type="entry name" value="RNase_PH_PNPase_2"/>
    <property type="match status" value="1"/>
</dbReference>
<dbReference type="AlphaFoldDB" id="A0A8J1XYG6"/>
<dbReference type="GO" id="GO:0004654">
    <property type="term" value="F:polyribonucleotide nucleotidyltransferase activity"/>
    <property type="evidence" value="ECO:0007669"/>
    <property type="project" value="UniProtKB-EC"/>
</dbReference>
<dbReference type="Gene3D" id="2.40.50.140">
    <property type="entry name" value="Nucleic acid-binding proteins"/>
    <property type="match status" value="1"/>
</dbReference>
<dbReference type="PANTHER" id="PTHR11252">
    <property type="entry name" value="POLYRIBONUCLEOTIDE NUCLEOTIDYLTRANSFERASE"/>
    <property type="match status" value="1"/>
</dbReference>
<evidence type="ECO:0000256" key="6">
    <source>
        <dbReference type="ARBA" id="ARBA00022884"/>
    </source>
</evidence>
<keyword evidence="5" id="KW-0548">Nucleotidyltransferase</keyword>
<evidence type="ECO:0000256" key="4">
    <source>
        <dbReference type="ARBA" id="ARBA00022679"/>
    </source>
</evidence>
<keyword evidence="9" id="KW-1185">Reference proteome</keyword>
<dbReference type="SMART" id="SM00322">
    <property type="entry name" value="KH"/>
    <property type="match status" value="1"/>
</dbReference>
<dbReference type="GO" id="GO:0005829">
    <property type="term" value="C:cytosol"/>
    <property type="evidence" value="ECO:0007669"/>
    <property type="project" value="TreeGrafter"/>
</dbReference>
<dbReference type="GO" id="GO:0000175">
    <property type="term" value="F:3'-5'-RNA exonuclease activity"/>
    <property type="evidence" value="ECO:0007669"/>
    <property type="project" value="TreeGrafter"/>
</dbReference>
<accession>A0A8J1XYG6</accession>
<dbReference type="FunFam" id="3.30.230.70:FF:000032">
    <property type="entry name" value="Polyribonucleotide nucleotidyltransferase 1"/>
    <property type="match status" value="1"/>
</dbReference>
<proteinExistence type="inferred from homology"/>
<sequence length="805" mass="88084">IIYFRFVNMFPVIFGRFLCSRCISVLDTCNKNKLRYLSRRQMHKNPWDGGGNVSEVEIPSSNSKAIKISCGKLARFADGCAVVEDGETSVMVTAVGKSKPSTAGFLPLTVDYRQKAAAYGRIPTNYLRRELGPTPQEILTSRVIDRSVRPLFPEGYLCETQLMCNILAIDGMHDPAVAAINAASTALAVSDIPWDGPIGAVRVGLIDNVPVINPTRKELQHSTLDMIVTGALDHHVVMLEASAKNVPEQDFRKAIKKGVSATQHIIHSIKSLQSQCGKNKRTLDVTTLENEDEIRTGVQSLSSNHLRDILTDFTHHKISRDEAVSELKNRVIETVKETYPDVHPSVLSDVFSAVCKQIFRNLILDEKIRCDGRGIGDLRKISCGVDLYKPLHGSALFQRGQTQVLCSVTLDSIESALKADLISGVKEKNFMLHYEFPPYATNETGRPGGIGRRELGHGALAEKALCPVVPDNYPFTIRLTAEVLESNGSSSMASACAGSLALMDAGVPISDHVAGVAIGVVTRTHPDTGKITDYTLMKDLLGIEDYMGDMDFKLAGTKTGITALQADIKCGGLPLNVIMEAVTSAGEGKKEIIKIMSDTLRGPRSQRKENGPVSETLNVPVHKRAKFLGLGGYNLKKLTAETGVSVTPIDDTSYQIFAPNNIAMEEARERIELLLKEEKVPELEFGAIYTAKIVEVRDIGVMIQIHPAMQPALVHNSQLDQRRVNHPSALGFEIGQDISVKYFGRDPASGRLRLSRKVLYSPATSVIRNIGNRTSTSSLDTRKKTSDNDVVNDNNEDSQTDINGR</sequence>
<dbReference type="PROSITE" id="PS50126">
    <property type="entry name" value="S1"/>
    <property type="match status" value="1"/>
</dbReference>
<dbReference type="Pfam" id="PF01138">
    <property type="entry name" value="RNase_PH"/>
    <property type="match status" value="2"/>
</dbReference>
<dbReference type="InterPro" id="IPR012340">
    <property type="entry name" value="NA-bd_OB-fold"/>
</dbReference>
<dbReference type="SUPFAM" id="SSF46915">
    <property type="entry name" value="Polynucleotide phosphorylase/guanosine pentaphosphate synthase (PNPase/GPSI), domain 3"/>
    <property type="match status" value="1"/>
</dbReference>
<dbReference type="InterPro" id="IPR012162">
    <property type="entry name" value="PNPase"/>
</dbReference>
<dbReference type="EC" id="2.7.7.8" evidence="2"/>
<dbReference type="PANTHER" id="PTHR11252:SF0">
    <property type="entry name" value="POLYRIBONUCLEOTIDE NUCLEOTIDYLTRANSFERASE 1, MITOCHONDRIAL"/>
    <property type="match status" value="1"/>
</dbReference>
<dbReference type="FunFam" id="3.30.1370.10:FF:000001">
    <property type="entry name" value="Polyribonucleotide nucleotidyltransferase"/>
    <property type="match status" value="1"/>
</dbReference>
<keyword evidence="4" id="KW-0808">Transferase</keyword>
<keyword evidence="6" id="KW-0694">RNA-binding</keyword>
<dbReference type="CDD" id="cd11363">
    <property type="entry name" value="RNase_PH_PNPase_1"/>
    <property type="match status" value="1"/>
</dbReference>
<keyword evidence="3" id="KW-0963">Cytoplasm</keyword>
<dbReference type="SUPFAM" id="SSF55666">
    <property type="entry name" value="Ribonuclease PH domain 2-like"/>
    <property type="match status" value="2"/>
</dbReference>
<dbReference type="Gene3D" id="3.30.1370.10">
    <property type="entry name" value="K Homology domain, type 1"/>
    <property type="match status" value="1"/>
</dbReference>
<dbReference type="Pfam" id="PF03725">
    <property type="entry name" value="RNase_PH_C"/>
    <property type="match status" value="1"/>
</dbReference>
<dbReference type="InterPro" id="IPR001247">
    <property type="entry name" value="ExoRNase_PH_dom1"/>
</dbReference>
<dbReference type="SUPFAM" id="SSF54791">
    <property type="entry name" value="Eukaryotic type KH-domain (KH-domain type I)"/>
    <property type="match status" value="1"/>
</dbReference>
<evidence type="ECO:0000313" key="9">
    <source>
        <dbReference type="Proteomes" id="UP000749559"/>
    </source>
</evidence>
<dbReference type="Pfam" id="PF03726">
    <property type="entry name" value="PNPase"/>
    <property type="match status" value="1"/>
</dbReference>
<dbReference type="SUPFAM" id="SSF50249">
    <property type="entry name" value="Nucleic acid-binding proteins"/>
    <property type="match status" value="1"/>
</dbReference>
<dbReference type="InterPro" id="IPR027408">
    <property type="entry name" value="PNPase/RNase_PH_dom_sf"/>
</dbReference>
<evidence type="ECO:0000313" key="8">
    <source>
        <dbReference type="EMBL" id="CAH1791369.1"/>
    </source>
</evidence>
<reference evidence="8" key="1">
    <citation type="submission" date="2022-03" db="EMBL/GenBank/DDBJ databases">
        <authorList>
            <person name="Martin C."/>
        </authorList>
    </citation>
    <scope>NUCLEOTIDE SEQUENCE</scope>
</reference>
<dbReference type="NCBIfam" id="NF008805">
    <property type="entry name" value="PRK11824.1"/>
    <property type="match status" value="1"/>
</dbReference>
<dbReference type="GO" id="GO:0000958">
    <property type="term" value="P:mitochondrial mRNA catabolic process"/>
    <property type="evidence" value="ECO:0007669"/>
    <property type="project" value="TreeGrafter"/>
</dbReference>
<dbReference type="GO" id="GO:0000965">
    <property type="term" value="P:mitochondrial RNA 3'-end processing"/>
    <property type="evidence" value="ECO:0007669"/>
    <property type="project" value="TreeGrafter"/>
</dbReference>
<dbReference type="CDD" id="cd09033">
    <property type="entry name" value="KH-I_PNPT1"/>
    <property type="match status" value="1"/>
</dbReference>
<dbReference type="EMBL" id="CAIIXF020000008">
    <property type="protein sequence ID" value="CAH1791369.1"/>
    <property type="molecule type" value="Genomic_DNA"/>
</dbReference>
<evidence type="ECO:0000256" key="2">
    <source>
        <dbReference type="ARBA" id="ARBA00012416"/>
    </source>
</evidence>
<dbReference type="InterPro" id="IPR015847">
    <property type="entry name" value="ExoRNase_PH_dom2"/>
</dbReference>
<dbReference type="GO" id="GO:0003723">
    <property type="term" value="F:RNA binding"/>
    <property type="evidence" value="ECO:0007669"/>
    <property type="project" value="UniProtKB-UniRule"/>
</dbReference>
<dbReference type="FunFam" id="3.30.230.70:FF:000001">
    <property type="entry name" value="Polyribonucleotide nucleotidyltransferase"/>
    <property type="match status" value="1"/>
</dbReference>
<dbReference type="OrthoDB" id="437922at2759"/>